<proteinExistence type="predicted"/>
<dbReference type="InterPro" id="IPR057700">
    <property type="entry name" value="DUF7940"/>
</dbReference>
<reference evidence="3" key="1">
    <citation type="submission" date="2016-10" db="EMBL/GenBank/DDBJ databases">
        <authorList>
            <person name="Varghese N."/>
            <person name="Submissions S."/>
        </authorList>
    </citation>
    <scope>NUCLEOTIDE SEQUENCE [LARGE SCALE GENOMIC DNA]</scope>
    <source>
        <strain evidence="3">DSM 12111</strain>
    </source>
</reference>
<organism evidence="2 3">
    <name type="scientific">Pseudomonas anguilliseptica</name>
    <dbReference type="NCBI Taxonomy" id="53406"/>
    <lineage>
        <taxon>Bacteria</taxon>
        <taxon>Pseudomonadati</taxon>
        <taxon>Pseudomonadota</taxon>
        <taxon>Gammaproteobacteria</taxon>
        <taxon>Pseudomonadales</taxon>
        <taxon>Pseudomonadaceae</taxon>
        <taxon>Pseudomonas</taxon>
    </lineage>
</organism>
<sequence>MKLIAEWRRCHTFYSVQLAALIALFGFLQVTLLPIWQAQLSPTAYATLNSVLAGLLFIARLVKQGPEEESPQ</sequence>
<feature type="transmembrane region" description="Helical" evidence="1">
    <location>
        <begin position="42"/>
        <end position="62"/>
    </location>
</feature>
<feature type="transmembrane region" description="Helical" evidence="1">
    <location>
        <begin position="12"/>
        <end position="36"/>
    </location>
</feature>
<dbReference type="RefSeq" id="WP_090384001.1">
    <property type="nucleotide sequence ID" value="NZ_CP156749.1"/>
</dbReference>
<gene>
    <name evidence="2" type="ORF">SAMN05421553_3248</name>
</gene>
<keyword evidence="1" id="KW-0472">Membrane</keyword>
<evidence type="ECO:0000313" key="3">
    <source>
        <dbReference type="Proteomes" id="UP000242849"/>
    </source>
</evidence>
<keyword evidence="3" id="KW-1185">Reference proteome</keyword>
<keyword evidence="1" id="KW-1133">Transmembrane helix</keyword>
<evidence type="ECO:0000313" key="2">
    <source>
        <dbReference type="EMBL" id="SED74904.1"/>
    </source>
</evidence>
<dbReference type="EMBL" id="FNSC01000001">
    <property type="protein sequence ID" value="SED74904.1"/>
    <property type="molecule type" value="Genomic_DNA"/>
</dbReference>
<dbReference type="Pfam" id="PF25612">
    <property type="entry name" value="DUF7940"/>
    <property type="match status" value="1"/>
</dbReference>
<name>A0A1H5D7T5_PSEAG</name>
<dbReference type="Proteomes" id="UP000242849">
    <property type="component" value="Unassembled WGS sequence"/>
</dbReference>
<accession>A0A1H5D7T5</accession>
<dbReference type="AlphaFoldDB" id="A0A1H5D7T5"/>
<dbReference type="STRING" id="53406.SAMN05421553_3248"/>
<evidence type="ECO:0000256" key="1">
    <source>
        <dbReference type="SAM" id="Phobius"/>
    </source>
</evidence>
<dbReference type="OrthoDB" id="6905582at2"/>
<keyword evidence="1" id="KW-0812">Transmembrane</keyword>
<protein>
    <submittedName>
        <fullName evidence="2">Uncharacterized protein</fullName>
    </submittedName>
</protein>